<keyword evidence="4 6" id="KW-0863">Zinc-finger</keyword>
<dbReference type="PANTHER" id="PTHR16079:SF4">
    <property type="entry name" value="E3 UBIQUITIN-PROTEIN LIGASE CHFR"/>
    <property type="match status" value="1"/>
</dbReference>
<dbReference type="GO" id="GO:0008270">
    <property type="term" value="F:zinc ion binding"/>
    <property type="evidence" value="ECO:0007669"/>
    <property type="project" value="UniProtKB-KW"/>
</dbReference>
<keyword evidence="5" id="KW-0862">Zinc</keyword>
<dbReference type="InterPro" id="IPR001841">
    <property type="entry name" value="Znf_RING"/>
</dbReference>
<name>A0A976IEM2_BRELC</name>
<dbReference type="GO" id="GO:0004842">
    <property type="term" value="F:ubiquitin-protein transferase activity"/>
    <property type="evidence" value="ECO:0007669"/>
    <property type="project" value="TreeGrafter"/>
</dbReference>
<evidence type="ECO:0000256" key="6">
    <source>
        <dbReference type="PROSITE-ProRule" id="PRU00175"/>
    </source>
</evidence>
<protein>
    <recommendedName>
        <fullName evidence="2">E3 ubiquitin-protein ligase CHFR</fullName>
    </recommendedName>
</protein>
<evidence type="ECO:0000256" key="2">
    <source>
        <dbReference type="ARBA" id="ARBA00017908"/>
    </source>
</evidence>
<dbReference type="InterPro" id="IPR017907">
    <property type="entry name" value="Znf_RING_CS"/>
</dbReference>
<dbReference type="PROSITE" id="PS50089">
    <property type="entry name" value="ZF_RING_2"/>
    <property type="match status" value="1"/>
</dbReference>
<dbReference type="SUPFAM" id="SSF49879">
    <property type="entry name" value="SMAD/FHA domain"/>
    <property type="match status" value="1"/>
</dbReference>
<dbReference type="PANTHER" id="PTHR16079">
    <property type="entry name" value="UBIQUITIN LIGASE PROTEIN CHFR"/>
    <property type="match status" value="1"/>
</dbReference>
<dbReference type="Proteomes" id="UP000294530">
    <property type="component" value="Unassembled WGS sequence"/>
</dbReference>
<reference evidence="9 10" key="1">
    <citation type="journal article" date="2021" name="Genome Biol.">
        <title>AFLAP: assembly-free linkage analysis pipeline using k-mers from genome sequencing data.</title>
        <authorList>
            <person name="Fletcher K."/>
            <person name="Zhang L."/>
            <person name="Gil J."/>
            <person name="Han R."/>
            <person name="Cavanaugh K."/>
            <person name="Michelmore R."/>
        </authorList>
    </citation>
    <scope>NUCLEOTIDE SEQUENCE [LARGE SCALE GENOMIC DNA]</scope>
    <source>
        <strain evidence="9 10">SF5</strain>
    </source>
</reference>
<dbReference type="PROSITE" id="PS50006">
    <property type="entry name" value="FHA_DOMAIN"/>
    <property type="match status" value="1"/>
</dbReference>
<dbReference type="AlphaFoldDB" id="A0A976IEM2"/>
<dbReference type="OrthoDB" id="654191at2759"/>
<organism evidence="9 10">
    <name type="scientific">Bremia lactucae</name>
    <name type="common">Lettuce downy mildew</name>
    <dbReference type="NCBI Taxonomy" id="4779"/>
    <lineage>
        <taxon>Eukaryota</taxon>
        <taxon>Sar</taxon>
        <taxon>Stramenopiles</taxon>
        <taxon>Oomycota</taxon>
        <taxon>Peronosporomycetes</taxon>
        <taxon>Peronosporales</taxon>
        <taxon>Peronosporaceae</taxon>
        <taxon>Bremia</taxon>
    </lineage>
</organism>
<evidence type="ECO:0000313" key="10">
    <source>
        <dbReference type="Proteomes" id="UP000294530"/>
    </source>
</evidence>
<evidence type="ECO:0000256" key="1">
    <source>
        <dbReference type="ARBA" id="ARBA00005797"/>
    </source>
</evidence>
<evidence type="ECO:0000256" key="4">
    <source>
        <dbReference type="ARBA" id="ARBA00022771"/>
    </source>
</evidence>
<dbReference type="InterPro" id="IPR052256">
    <property type="entry name" value="E3_ubiquitin-ligase_CHFR"/>
</dbReference>
<evidence type="ECO:0000259" key="7">
    <source>
        <dbReference type="PROSITE" id="PS50006"/>
    </source>
</evidence>
<dbReference type="SMART" id="SM00184">
    <property type="entry name" value="RING"/>
    <property type="match status" value="1"/>
</dbReference>
<evidence type="ECO:0000313" key="9">
    <source>
        <dbReference type="EMBL" id="TDH68894.1"/>
    </source>
</evidence>
<dbReference type="GO" id="GO:0005634">
    <property type="term" value="C:nucleus"/>
    <property type="evidence" value="ECO:0007669"/>
    <property type="project" value="TreeGrafter"/>
</dbReference>
<dbReference type="InterPro" id="IPR000253">
    <property type="entry name" value="FHA_dom"/>
</dbReference>
<comment type="caution">
    <text evidence="9">The sequence shown here is derived from an EMBL/GenBank/DDBJ whole genome shotgun (WGS) entry which is preliminary data.</text>
</comment>
<dbReference type="GO" id="GO:0016567">
    <property type="term" value="P:protein ubiquitination"/>
    <property type="evidence" value="ECO:0007669"/>
    <property type="project" value="TreeGrafter"/>
</dbReference>
<dbReference type="GO" id="GO:0006511">
    <property type="term" value="P:ubiquitin-dependent protein catabolic process"/>
    <property type="evidence" value="ECO:0007669"/>
    <property type="project" value="TreeGrafter"/>
</dbReference>
<evidence type="ECO:0000259" key="8">
    <source>
        <dbReference type="PROSITE" id="PS50089"/>
    </source>
</evidence>
<keyword evidence="3" id="KW-0479">Metal-binding</keyword>
<feature type="domain" description="FHA" evidence="7">
    <location>
        <begin position="11"/>
        <end position="77"/>
    </location>
</feature>
<keyword evidence="10" id="KW-1185">Reference proteome</keyword>
<dbReference type="Gene3D" id="3.30.40.10">
    <property type="entry name" value="Zinc/RING finger domain, C3HC4 (zinc finger)"/>
    <property type="match status" value="1"/>
</dbReference>
<dbReference type="RefSeq" id="XP_067818393.1">
    <property type="nucleotide sequence ID" value="XM_067963906.1"/>
</dbReference>
<dbReference type="Gene3D" id="2.60.200.20">
    <property type="match status" value="1"/>
</dbReference>
<sequence length="475" mass="52495">MMASWEFSSPFCVGRSRGCEVSISTSEATRTVSKRHVGIVPLTETLSNPVPAMLGKRRWLIYDLETMNGTAVNGMDIPKGGNQELRGGDEIVLASAMRQCVRLLVQFPDEIHSRIIVKALAESAALSPALSHHRLSIDEAASRRSPRLNHIINASSAATGFRHSTVTILGSPALASAECQLLPGTLNGETSIVTPSTSQNHLQKRSRRCLTKSAVLKRSLSKQIQPDVLYCQQRKRLRSSGASEEEAVVIDGGFNTAAQKRARENEEEEKERLMTCPVCMEYFYGSATLPCSHTFCGLCISSWFRTSLSCPECRNVVKTVPVRNRALDELIEKLVGEKETFKSLVRRRAWMQRRLMGPQGYICGSDGDEIESGRITRGGSVEPGSGIIQERIIWTNVFIRWSAKEKLAFSAFITEQFGDARVASCRIVGLTEPAADRANITELFVAAQNLLLDCNGLRLVDDECCHRLKIFLNFG</sequence>
<gene>
    <name evidence="9" type="ORF">CCR75_005831</name>
</gene>
<dbReference type="InterPro" id="IPR008984">
    <property type="entry name" value="SMAD_FHA_dom_sf"/>
</dbReference>
<dbReference type="KEGG" id="blac:94349577"/>
<dbReference type="EMBL" id="SHOA02000016">
    <property type="protein sequence ID" value="TDH68894.1"/>
    <property type="molecule type" value="Genomic_DNA"/>
</dbReference>
<dbReference type="PROSITE" id="PS00518">
    <property type="entry name" value="ZF_RING_1"/>
    <property type="match status" value="1"/>
</dbReference>
<dbReference type="Pfam" id="PF00498">
    <property type="entry name" value="FHA"/>
    <property type="match status" value="1"/>
</dbReference>
<accession>A0A976IEM2</accession>
<evidence type="ECO:0000256" key="3">
    <source>
        <dbReference type="ARBA" id="ARBA00022723"/>
    </source>
</evidence>
<dbReference type="Pfam" id="PF13923">
    <property type="entry name" value="zf-C3HC4_2"/>
    <property type="match status" value="1"/>
</dbReference>
<dbReference type="GeneID" id="94349577"/>
<evidence type="ECO:0000256" key="5">
    <source>
        <dbReference type="ARBA" id="ARBA00022833"/>
    </source>
</evidence>
<dbReference type="SUPFAM" id="SSF57850">
    <property type="entry name" value="RING/U-box"/>
    <property type="match status" value="1"/>
</dbReference>
<feature type="domain" description="RING-type" evidence="8">
    <location>
        <begin position="276"/>
        <end position="314"/>
    </location>
</feature>
<proteinExistence type="inferred from homology"/>
<comment type="similarity">
    <text evidence="1">Belongs to the CHFR family.</text>
</comment>
<dbReference type="InterPro" id="IPR013083">
    <property type="entry name" value="Znf_RING/FYVE/PHD"/>
</dbReference>